<feature type="domain" description="DUF4142" evidence="2">
    <location>
        <begin position="49"/>
        <end position="181"/>
    </location>
</feature>
<reference evidence="3 4" key="1">
    <citation type="submission" date="2024-09" db="EMBL/GenBank/DDBJ databases">
        <authorList>
            <person name="Sun Q."/>
            <person name="Mori K."/>
        </authorList>
    </citation>
    <scope>NUCLEOTIDE SEQUENCE [LARGE SCALE GENOMIC DNA]</scope>
    <source>
        <strain evidence="3 4">TBRC 7907</strain>
    </source>
</reference>
<dbReference type="RefSeq" id="WP_377861245.1">
    <property type="nucleotide sequence ID" value="NZ_JBHLZU010000032.1"/>
</dbReference>
<dbReference type="PANTHER" id="PTHR38593">
    <property type="entry name" value="BLR2558 PROTEIN"/>
    <property type="match status" value="1"/>
</dbReference>
<accession>A0ABV6A734</accession>
<dbReference type="PANTHER" id="PTHR38593:SF1">
    <property type="entry name" value="BLR2558 PROTEIN"/>
    <property type="match status" value="1"/>
</dbReference>
<comment type="caution">
    <text evidence="3">The sequence shown here is derived from an EMBL/GenBank/DDBJ whole genome shotgun (WGS) entry which is preliminary data.</text>
</comment>
<proteinExistence type="predicted"/>
<dbReference type="EMBL" id="JBHLZU010000032">
    <property type="protein sequence ID" value="MFB9908993.1"/>
    <property type="molecule type" value="Genomic_DNA"/>
</dbReference>
<dbReference type="Gene3D" id="1.20.1260.10">
    <property type="match status" value="1"/>
</dbReference>
<keyword evidence="4" id="KW-1185">Reference proteome</keyword>
<dbReference type="Proteomes" id="UP001589693">
    <property type="component" value="Unassembled WGS sequence"/>
</dbReference>
<name>A0ABV6A734_9PSEU</name>
<dbReference type="Pfam" id="PF13628">
    <property type="entry name" value="DUF4142"/>
    <property type="match status" value="1"/>
</dbReference>
<gene>
    <name evidence="3" type="ORF">ACFFQA_34070</name>
</gene>
<evidence type="ECO:0000259" key="2">
    <source>
        <dbReference type="Pfam" id="PF13628"/>
    </source>
</evidence>
<dbReference type="InterPro" id="IPR025419">
    <property type="entry name" value="DUF4142"/>
</dbReference>
<feature type="signal peptide" evidence="1">
    <location>
        <begin position="1"/>
        <end position="23"/>
    </location>
</feature>
<evidence type="ECO:0000313" key="4">
    <source>
        <dbReference type="Proteomes" id="UP001589693"/>
    </source>
</evidence>
<evidence type="ECO:0000256" key="1">
    <source>
        <dbReference type="SAM" id="SignalP"/>
    </source>
</evidence>
<feature type="chain" id="PRO_5046555278" evidence="1">
    <location>
        <begin position="24"/>
        <end position="187"/>
    </location>
</feature>
<keyword evidence="1" id="KW-0732">Signal</keyword>
<protein>
    <submittedName>
        <fullName evidence="3">DUF4142 domain-containing protein</fullName>
    </submittedName>
</protein>
<sequence length="187" mass="20655">MRFLVAAGLSGALALTGATVAEATTASVAGGPASAVTQPQADVLGNRMDQAFLRMGHEGSLFQIAAGRLAVRKGRCSTVRRLGVEIERDFRKMGREVRMVAERERVLLPRVLPREARVVLRSLAKKSGITFDRAWLRLQAIAHQHAVTFLRMEIRSGKSAEVKHLARIGLPKVRYHLKQVRRALRVC</sequence>
<organism evidence="3 4">
    <name type="scientific">Allokutzneria oryzae</name>
    <dbReference type="NCBI Taxonomy" id="1378989"/>
    <lineage>
        <taxon>Bacteria</taxon>
        <taxon>Bacillati</taxon>
        <taxon>Actinomycetota</taxon>
        <taxon>Actinomycetes</taxon>
        <taxon>Pseudonocardiales</taxon>
        <taxon>Pseudonocardiaceae</taxon>
        <taxon>Allokutzneria</taxon>
    </lineage>
</organism>
<dbReference type="InterPro" id="IPR012347">
    <property type="entry name" value="Ferritin-like"/>
</dbReference>
<evidence type="ECO:0000313" key="3">
    <source>
        <dbReference type="EMBL" id="MFB9908993.1"/>
    </source>
</evidence>